<dbReference type="EMBL" id="FNFH01000002">
    <property type="protein sequence ID" value="SDJ80711.1"/>
    <property type="molecule type" value="Genomic_DNA"/>
</dbReference>
<keyword evidence="1" id="KW-0812">Transmembrane</keyword>
<keyword evidence="1" id="KW-1133">Transmembrane helix</keyword>
<dbReference type="OrthoDB" id="6402385at2"/>
<protein>
    <submittedName>
        <fullName evidence="2">Uncharacterized protein</fullName>
    </submittedName>
</protein>
<feature type="transmembrane region" description="Helical" evidence="1">
    <location>
        <begin position="94"/>
        <end position="111"/>
    </location>
</feature>
<keyword evidence="3" id="KW-1185">Reference proteome</keyword>
<gene>
    <name evidence="2" type="ORF">SAMN05216212_0825</name>
</gene>
<proteinExistence type="predicted"/>
<dbReference type="Proteomes" id="UP000199305">
    <property type="component" value="Unassembled WGS sequence"/>
</dbReference>
<organism evidence="2 3">
    <name type="scientific">Microbulbifer yueqingensis</name>
    <dbReference type="NCBI Taxonomy" id="658219"/>
    <lineage>
        <taxon>Bacteria</taxon>
        <taxon>Pseudomonadati</taxon>
        <taxon>Pseudomonadota</taxon>
        <taxon>Gammaproteobacteria</taxon>
        <taxon>Cellvibrionales</taxon>
        <taxon>Microbulbiferaceae</taxon>
        <taxon>Microbulbifer</taxon>
    </lineage>
</organism>
<accession>A0A1G8WR85</accession>
<evidence type="ECO:0000256" key="1">
    <source>
        <dbReference type="SAM" id="Phobius"/>
    </source>
</evidence>
<keyword evidence="1" id="KW-0472">Membrane</keyword>
<name>A0A1G8WR85_9GAMM</name>
<reference evidence="3" key="1">
    <citation type="submission" date="2016-10" db="EMBL/GenBank/DDBJ databases">
        <authorList>
            <person name="Varghese N."/>
            <person name="Submissions S."/>
        </authorList>
    </citation>
    <scope>NUCLEOTIDE SEQUENCE [LARGE SCALE GENOMIC DNA]</scope>
    <source>
        <strain evidence="3">CGMCC 1.10658</strain>
    </source>
</reference>
<feature type="transmembrane region" description="Helical" evidence="1">
    <location>
        <begin position="46"/>
        <end position="66"/>
    </location>
</feature>
<feature type="transmembrane region" description="Helical" evidence="1">
    <location>
        <begin position="7"/>
        <end position="26"/>
    </location>
</feature>
<feature type="transmembrane region" description="Helical" evidence="1">
    <location>
        <begin position="139"/>
        <end position="167"/>
    </location>
</feature>
<evidence type="ECO:0000313" key="2">
    <source>
        <dbReference type="EMBL" id="SDJ80711.1"/>
    </source>
</evidence>
<evidence type="ECO:0000313" key="3">
    <source>
        <dbReference type="Proteomes" id="UP000199305"/>
    </source>
</evidence>
<sequence length="175" mass="19423">MKSRELLSVGLRVCGVLLIFLGLRTISNQYMSLGMLSYNGDERIQVYAVVTVIEIALIFLLALALLKFPNLVAKKLLPRESDDKVEFSKNGKELLSIAFCLMGVYILSWAIPDLVNNGMWLIHFSERAYASDSNYAETVIVQITTVVEIVIGGFLCFGASGLGNVLWKLRGMQRA</sequence>
<dbReference type="AlphaFoldDB" id="A0A1G8WR85"/>
<dbReference type="RefSeq" id="WP_139169393.1">
    <property type="nucleotide sequence ID" value="NZ_FNFH01000002.1"/>
</dbReference>